<evidence type="ECO:0000259" key="1">
    <source>
        <dbReference type="Pfam" id="PF00724"/>
    </source>
</evidence>
<dbReference type="GeneID" id="19306381"/>
<dbReference type="InterPro" id="IPR001155">
    <property type="entry name" value="OxRdtase_FMN_N"/>
</dbReference>
<dbReference type="GO" id="GO:0003959">
    <property type="term" value="F:NADPH dehydrogenase activity"/>
    <property type="evidence" value="ECO:0007669"/>
    <property type="project" value="TreeGrafter"/>
</dbReference>
<name>S7Q0E3_GLOTA</name>
<dbReference type="PANTHER" id="PTHR22893">
    <property type="entry name" value="NADH OXIDOREDUCTASE-RELATED"/>
    <property type="match status" value="1"/>
</dbReference>
<dbReference type="SUPFAM" id="SSF51395">
    <property type="entry name" value="FMN-linked oxidoreductases"/>
    <property type="match status" value="1"/>
</dbReference>
<dbReference type="PANTHER" id="PTHR22893:SF91">
    <property type="entry name" value="NADPH DEHYDROGENASE 2-RELATED"/>
    <property type="match status" value="1"/>
</dbReference>
<dbReference type="InterPro" id="IPR013785">
    <property type="entry name" value="Aldolase_TIM"/>
</dbReference>
<accession>S7Q0E3</accession>
<dbReference type="KEGG" id="gtr:GLOTRDRAFT_45953"/>
<dbReference type="GO" id="GO:0010181">
    <property type="term" value="F:FMN binding"/>
    <property type="evidence" value="ECO:0007669"/>
    <property type="project" value="InterPro"/>
</dbReference>
<dbReference type="eggNOG" id="KOG0134">
    <property type="taxonomic scope" value="Eukaryota"/>
</dbReference>
<gene>
    <name evidence="2" type="ORF">GLOTRDRAFT_45953</name>
</gene>
<dbReference type="Pfam" id="PF00724">
    <property type="entry name" value="Oxidored_FMN"/>
    <property type="match status" value="1"/>
</dbReference>
<dbReference type="OMA" id="DERMCIL"/>
<keyword evidence="3" id="KW-1185">Reference proteome</keyword>
<dbReference type="CDD" id="cd02933">
    <property type="entry name" value="OYE_like_FMN"/>
    <property type="match status" value="1"/>
</dbReference>
<evidence type="ECO:0000313" key="2">
    <source>
        <dbReference type="EMBL" id="EPQ52977.1"/>
    </source>
</evidence>
<dbReference type="AlphaFoldDB" id="S7Q0E3"/>
<protein>
    <submittedName>
        <fullName evidence="2">NADH flavin oxidoreductase/NADH oxidase</fullName>
    </submittedName>
</protein>
<dbReference type="InterPro" id="IPR045247">
    <property type="entry name" value="Oye-like"/>
</dbReference>
<feature type="domain" description="NADH:flavin oxidoreductase/NADH oxidase N-terminal" evidence="1">
    <location>
        <begin position="8"/>
        <end position="343"/>
    </location>
</feature>
<proteinExistence type="predicted"/>
<dbReference type="Proteomes" id="UP000030669">
    <property type="component" value="Unassembled WGS sequence"/>
</dbReference>
<evidence type="ECO:0000313" key="3">
    <source>
        <dbReference type="Proteomes" id="UP000030669"/>
    </source>
</evidence>
<sequence length="374" mass="41316">MSSASSSNLFQPIQVGNVKLAHRVALAPLTRFRADENHVPFDFVPEYYAQRGSVPGTLLVTEATYIAKKAGVFPAPGIHAPGIWSKEQIEQWKKVTAAVHAKGSYIFLQLWALGRAADPEALAKLNLPYVSASDVPLPDRPAPRPLNVDEIHEYIELYAQAAKNAIEAGFDGVEVHGANGFLPDQFLQDVTNTRTDEYGGSIENRARFPLEVLTAVTKAIGEERTAIRLSPWERAHAMGMADPRPTFTYIIQAIKERFPRFAYIHVTEPRVMGGADREVVPASESNDFVLESWLPKPLVLAGGYTRELALEVAARGNVIVAFGRHFIANPDLPRRLKEDIPLNKYNRATFYTNGTEGYIDYPFADQGENGNATS</sequence>
<dbReference type="OrthoDB" id="276546at2759"/>
<organism evidence="2 3">
    <name type="scientific">Gloeophyllum trabeum (strain ATCC 11539 / FP-39264 / Madison 617)</name>
    <name type="common">Brown rot fungus</name>
    <dbReference type="NCBI Taxonomy" id="670483"/>
    <lineage>
        <taxon>Eukaryota</taxon>
        <taxon>Fungi</taxon>
        <taxon>Dikarya</taxon>
        <taxon>Basidiomycota</taxon>
        <taxon>Agaricomycotina</taxon>
        <taxon>Agaricomycetes</taxon>
        <taxon>Gloeophyllales</taxon>
        <taxon>Gloeophyllaceae</taxon>
        <taxon>Gloeophyllum</taxon>
    </lineage>
</organism>
<dbReference type="EMBL" id="KB469306">
    <property type="protein sequence ID" value="EPQ52977.1"/>
    <property type="molecule type" value="Genomic_DNA"/>
</dbReference>
<dbReference type="RefSeq" id="XP_007868201.1">
    <property type="nucleotide sequence ID" value="XM_007870010.1"/>
</dbReference>
<dbReference type="FunFam" id="3.20.20.70:FF:000138">
    <property type="entry name" value="NADPH dehydrogenase 1"/>
    <property type="match status" value="1"/>
</dbReference>
<dbReference type="Gene3D" id="3.20.20.70">
    <property type="entry name" value="Aldolase class I"/>
    <property type="match status" value="1"/>
</dbReference>
<dbReference type="HOGENOM" id="CLU_012153_0_0_1"/>
<reference evidence="2 3" key="1">
    <citation type="journal article" date="2012" name="Science">
        <title>The Paleozoic origin of enzymatic lignin decomposition reconstructed from 31 fungal genomes.</title>
        <authorList>
            <person name="Floudas D."/>
            <person name="Binder M."/>
            <person name="Riley R."/>
            <person name="Barry K."/>
            <person name="Blanchette R.A."/>
            <person name="Henrissat B."/>
            <person name="Martinez A.T."/>
            <person name="Otillar R."/>
            <person name="Spatafora J.W."/>
            <person name="Yadav J.S."/>
            <person name="Aerts A."/>
            <person name="Benoit I."/>
            <person name="Boyd A."/>
            <person name="Carlson A."/>
            <person name="Copeland A."/>
            <person name="Coutinho P.M."/>
            <person name="de Vries R.P."/>
            <person name="Ferreira P."/>
            <person name="Findley K."/>
            <person name="Foster B."/>
            <person name="Gaskell J."/>
            <person name="Glotzer D."/>
            <person name="Gorecki P."/>
            <person name="Heitman J."/>
            <person name="Hesse C."/>
            <person name="Hori C."/>
            <person name="Igarashi K."/>
            <person name="Jurgens J.A."/>
            <person name="Kallen N."/>
            <person name="Kersten P."/>
            <person name="Kohler A."/>
            <person name="Kuees U."/>
            <person name="Kumar T.K.A."/>
            <person name="Kuo A."/>
            <person name="LaButti K."/>
            <person name="Larrondo L.F."/>
            <person name="Lindquist E."/>
            <person name="Ling A."/>
            <person name="Lombard V."/>
            <person name="Lucas S."/>
            <person name="Lundell T."/>
            <person name="Martin R."/>
            <person name="McLaughlin D.J."/>
            <person name="Morgenstern I."/>
            <person name="Morin E."/>
            <person name="Murat C."/>
            <person name="Nagy L.G."/>
            <person name="Nolan M."/>
            <person name="Ohm R.A."/>
            <person name="Patyshakuliyeva A."/>
            <person name="Rokas A."/>
            <person name="Ruiz-Duenas F.J."/>
            <person name="Sabat G."/>
            <person name="Salamov A."/>
            <person name="Samejima M."/>
            <person name="Schmutz J."/>
            <person name="Slot J.C."/>
            <person name="St John F."/>
            <person name="Stenlid J."/>
            <person name="Sun H."/>
            <person name="Sun S."/>
            <person name="Syed K."/>
            <person name="Tsang A."/>
            <person name="Wiebenga A."/>
            <person name="Young D."/>
            <person name="Pisabarro A."/>
            <person name="Eastwood D.C."/>
            <person name="Martin F."/>
            <person name="Cullen D."/>
            <person name="Grigoriev I.V."/>
            <person name="Hibbett D.S."/>
        </authorList>
    </citation>
    <scope>NUCLEOTIDE SEQUENCE [LARGE SCALE GENOMIC DNA]</scope>
    <source>
        <strain evidence="2 3">ATCC 11539</strain>
    </source>
</reference>